<feature type="domain" description="Methyltransferase type 11" evidence="4">
    <location>
        <begin position="45"/>
        <end position="137"/>
    </location>
</feature>
<dbReference type="GO" id="GO:0032259">
    <property type="term" value="P:methylation"/>
    <property type="evidence" value="ECO:0007669"/>
    <property type="project" value="UniProtKB-KW"/>
</dbReference>
<keyword evidence="3" id="KW-0808">Transferase</keyword>
<evidence type="ECO:0000256" key="1">
    <source>
        <dbReference type="ARBA" id="ARBA00008361"/>
    </source>
</evidence>
<dbReference type="Proteomes" id="UP000679335">
    <property type="component" value="Chromosome"/>
</dbReference>
<protein>
    <submittedName>
        <fullName evidence="5">Class I SAM-dependent methyltransferase</fullName>
    </submittedName>
</protein>
<dbReference type="PANTHER" id="PTHR44942">
    <property type="entry name" value="METHYLTRANSF_11 DOMAIN-CONTAINING PROTEIN"/>
    <property type="match status" value="1"/>
</dbReference>
<keyword evidence="2 5" id="KW-0489">Methyltransferase</keyword>
<evidence type="ECO:0000259" key="4">
    <source>
        <dbReference type="Pfam" id="PF08241"/>
    </source>
</evidence>
<dbReference type="RefSeq" id="WP_208195518.1">
    <property type="nucleotide sequence ID" value="NZ_CP076023.1"/>
</dbReference>
<accession>A0ABX8GFW7</accession>
<proteinExistence type="inferred from homology"/>
<evidence type="ECO:0000313" key="6">
    <source>
        <dbReference type="Proteomes" id="UP000679335"/>
    </source>
</evidence>
<dbReference type="InterPro" id="IPR013216">
    <property type="entry name" value="Methyltransf_11"/>
</dbReference>
<evidence type="ECO:0000313" key="5">
    <source>
        <dbReference type="EMBL" id="QWC15027.1"/>
    </source>
</evidence>
<name>A0ABX8GFW7_9CELL</name>
<gene>
    <name evidence="5" type="ORF">KKR89_11860</name>
</gene>
<dbReference type="SUPFAM" id="SSF53335">
    <property type="entry name" value="S-adenosyl-L-methionine-dependent methyltransferases"/>
    <property type="match status" value="1"/>
</dbReference>
<sequence>MTDALGIDNDGERMIPAFHRPSLLYAEHLTRYLAAAEIVRGKRVLDIASGSGYGCSLLAGTAASVVGVDVSEVAVSYAARTYGAGNLEFRHGDAEKIPLEDDSVDVVVTFETIEHVADYHRFVAEIDRVLAPGGIALVSTPNDLEFVEGNHFHLHEFVYDELLELLAPHFGHISPYFQATWQAVAIGTLEQFATEGVVQAEIHNLAPLERDQYLYFYLVCSREPTDATVPSVLALGGHHSDRAIQQRDLGTQGRIDALQTALAQAHRDLAQAYHDLDTVRATRSHRIATGLSSVAGRLRLARR</sequence>
<comment type="similarity">
    <text evidence="1">Belongs to the methyltransferase superfamily.</text>
</comment>
<keyword evidence="6" id="KW-1185">Reference proteome</keyword>
<dbReference type="InterPro" id="IPR051052">
    <property type="entry name" value="Diverse_substrate_MTase"/>
</dbReference>
<dbReference type="EMBL" id="CP076023">
    <property type="protein sequence ID" value="QWC15027.1"/>
    <property type="molecule type" value="Genomic_DNA"/>
</dbReference>
<reference evidence="5 6" key="1">
    <citation type="submission" date="2021-05" db="EMBL/GenBank/DDBJ databases">
        <title>Novel species in genus Cellulomonas.</title>
        <authorList>
            <person name="Zhang G."/>
        </authorList>
    </citation>
    <scope>NUCLEOTIDE SEQUENCE [LARGE SCALE GENOMIC DNA]</scope>
    <source>
        <strain evidence="6">zg-ZUI157</strain>
    </source>
</reference>
<evidence type="ECO:0000256" key="2">
    <source>
        <dbReference type="ARBA" id="ARBA00022603"/>
    </source>
</evidence>
<dbReference type="PANTHER" id="PTHR44942:SF4">
    <property type="entry name" value="METHYLTRANSFERASE TYPE 11 DOMAIN-CONTAINING PROTEIN"/>
    <property type="match status" value="1"/>
</dbReference>
<organism evidence="5 6">
    <name type="scientific">Cellulomonas dongxiuzhuiae</name>
    <dbReference type="NCBI Taxonomy" id="2819979"/>
    <lineage>
        <taxon>Bacteria</taxon>
        <taxon>Bacillati</taxon>
        <taxon>Actinomycetota</taxon>
        <taxon>Actinomycetes</taxon>
        <taxon>Micrococcales</taxon>
        <taxon>Cellulomonadaceae</taxon>
        <taxon>Cellulomonas</taxon>
    </lineage>
</organism>
<dbReference type="Pfam" id="PF08241">
    <property type="entry name" value="Methyltransf_11"/>
    <property type="match status" value="1"/>
</dbReference>
<dbReference type="Gene3D" id="3.40.50.150">
    <property type="entry name" value="Vaccinia Virus protein VP39"/>
    <property type="match status" value="1"/>
</dbReference>
<dbReference type="CDD" id="cd02440">
    <property type="entry name" value="AdoMet_MTases"/>
    <property type="match status" value="1"/>
</dbReference>
<dbReference type="InterPro" id="IPR029063">
    <property type="entry name" value="SAM-dependent_MTases_sf"/>
</dbReference>
<dbReference type="GO" id="GO:0008168">
    <property type="term" value="F:methyltransferase activity"/>
    <property type="evidence" value="ECO:0007669"/>
    <property type="project" value="UniProtKB-KW"/>
</dbReference>
<evidence type="ECO:0000256" key="3">
    <source>
        <dbReference type="ARBA" id="ARBA00022679"/>
    </source>
</evidence>